<name>A0A3A8P2Z3_9BACT</name>
<protein>
    <submittedName>
        <fullName evidence="2">DUSAM domain-containing protein</fullName>
    </submittedName>
</protein>
<dbReference type="OrthoDB" id="5519273at2"/>
<sequence length="122" mass="13501">MAEDVDWEEVRRLAARVEAGEALTLTSDVRELLLRAARQVAIPDADALVAVNDVATATTLLREARARIREGSIRLSRTRLRADDLARNGDVAGARKLLEDLLAVEEIPLYRELAEIELEGLD</sequence>
<dbReference type="AlphaFoldDB" id="A0A3A8P2Z3"/>
<feature type="domain" description="DUSAM" evidence="1">
    <location>
        <begin position="6"/>
        <end position="121"/>
    </location>
</feature>
<evidence type="ECO:0000313" key="3">
    <source>
        <dbReference type="Proteomes" id="UP000273405"/>
    </source>
</evidence>
<accession>A0A3A8P2Z3</accession>
<comment type="caution">
    <text evidence="2">The sequence shown here is derived from an EMBL/GenBank/DDBJ whole genome shotgun (WGS) entry which is preliminary data.</text>
</comment>
<evidence type="ECO:0000313" key="2">
    <source>
        <dbReference type="EMBL" id="RKH46772.1"/>
    </source>
</evidence>
<dbReference type="Proteomes" id="UP000273405">
    <property type="component" value="Unassembled WGS sequence"/>
</dbReference>
<organism evidence="2 3">
    <name type="scientific">Corallococcus sicarius</name>
    <dbReference type="NCBI Taxonomy" id="2316726"/>
    <lineage>
        <taxon>Bacteria</taxon>
        <taxon>Pseudomonadati</taxon>
        <taxon>Myxococcota</taxon>
        <taxon>Myxococcia</taxon>
        <taxon>Myxococcales</taxon>
        <taxon>Cystobacterineae</taxon>
        <taxon>Myxococcaceae</taxon>
        <taxon>Corallococcus</taxon>
    </lineage>
</organism>
<dbReference type="EMBL" id="RAWG01000018">
    <property type="protein sequence ID" value="RKH46772.1"/>
    <property type="molecule type" value="Genomic_DNA"/>
</dbReference>
<dbReference type="NCBIfam" id="TIGR02267">
    <property type="entry name" value="DUSAM domain"/>
    <property type="match status" value="1"/>
</dbReference>
<dbReference type="Pfam" id="PF09543">
    <property type="entry name" value="DUF2379"/>
    <property type="match status" value="1"/>
</dbReference>
<proteinExistence type="predicted"/>
<gene>
    <name evidence="2" type="ORF">D7X12_04760</name>
</gene>
<keyword evidence="3" id="KW-1185">Reference proteome</keyword>
<dbReference type="InterPro" id="IPR011753">
    <property type="entry name" value="DUSAM_dom"/>
</dbReference>
<reference evidence="3" key="1">
    <citation type="submission" date="2018-09" db="EMBL/GenBank/DDBJ databases">
        <authorList>
            <person name="Livingstone P.G."/>
            <person name="Whitworth D.E."/>
        </authorList>
    </citation>
    <scope>NUCLEOTIDE SEQUENCE [LARGE SCALE GENOMIC DNA]</scope>
    <source>
        <strain evidence="3">CA040B</strain>
    </source>
</reference>
<evidence type="ECO:0000259" key="1">
    <source>
        <dbReference type="Pfam" id="PF09543"/>
    </source>
</evidence>